<feature type="transmembrane region" description="Helical" evidence="1">
    <location>
        <begin position="302"/>
        <end position="323"/>
    </location>
</feature>
<dbReference type="OrthoDB" id="194358at2759"/>
<evidence type="ECO:0000259" key="2">
    <source>
        <dbReference type="Pfam" id="PF01764"/>
    </source>
</evidence>
<feature type="transmembrane region" description="Helical" evidence="1">
    <location>
        <begin position="443"/>
        <end position="468"/>
    </location>
</feature>
<dbReference type="GO" id="GO:0006629">
    <property type="term" value="P:lipid metabolic process"/>
    <property type="evidence" value="ECO:0007669"/>
    <property type="project" value="InterPro"/>
</dbReference>
<protein>
    <recommendedName>
        <fullName evidence="2">Fungal lipase-type domain-containing protein</fullName>
    </recommendedName>
</protein>
<dbReference type="STRING" id="112090.W4H032"/>
<proteinExistence type="predicted"/>
<sequence length="853" mass="95633">MDSLDSEDTIHRPLLFGSAGYSSSQMLLDDLAFQQNREQHNLGEAEQPPPNPLLQGPLAPRLRLETLSSTAASAVLGLTYVAFCLAIVLPYLHTSGYLSKAERLSGELCSPHLHQTACTYIDVHPGGSGNTAWWLANVSNVSWLAGSMSLDMELRGVNVSTGSSFVLEYDVYVYGGGHAASAQHPSSSDYIFARRNQSVWLHCPDGQCGRTSLFDVSQDNEGLGGTGYGSYLLVIVYHGYYPHLFAQSVQYLFSYTAPVMHASELALRTMLVVATLVWLPYWTYHTFERSSSSSVRPIQTRVLWLGLVLLVYQNPIFMFAQWFQSVSDATRFASDMCEAVATASWRVTWLFLMDHPLNASTSWCVSKSLAFGLVQVATAASMCILRFPQLFAIGQHETLFILLGVMGIGLTWTWLLWLRSICRRTMATLNDKLLYMTSRDHQLSYRFLFLELVLVMLYVGGTSVGHVAMLLREWVVYGTAPFLQAAVSSFSTRVVPLEHELFVSMVVYMAMVAHLPPAASASSTARFYIEEAHAEASRQQQYPLASSHHHNHHFHTRQNDHEDISNVFCLETAEWLVQLAWQAYMDPLGNPSASGNGVQALETFGFDLIVHLRHELLDTQAIVCMHRTKKRLVVAFRGSVSKAHWKTNLRFHQVPLWIHSLQGFNRHSRRSTCNDRALRWASRVPVLNLALPRVHSGFWKAYAAVRSDLKETLRLLLDDHPDLTLYITGHSMGGALAVLAAYDCARQFNIAVCMYNFGGPRVGNPAFVRQYNRAVPNSHRVVLDGDLVAGIPRFWGLYQHVGTEIAVDEGGNLIVDPSFIERRLHQRSKTRVAVHGMLVYRSVLRKCFDNLQL</sequence>
<keyword evidence="1" id="KW-0812">Transmembrane</keyword>
<feature type="transmembrane region" description="Helical" evidence="1">
    <location>
        <begin position="399"/>
        <end position="422"/>
    </location>
</feature>
<feature type="transmembrane region" description="Helical" evidence="1">
    <location>
        <begin position="71"/>
        <end position="92"/>
    </location>
</feature>
<dbReference type="CDD" id="cd00519">
    <property type="entry name" value="Lipase_3"/>
    <property type="match status" value="1"/>
</dbReference>
<reference evidence="3" key="1">
    <citation type="submission" date="2013-12" db="EMBL/GenBank/DDBJ databases">
        <title>The Genome Sequence of Aphanomyces astaci APO3.</title>
        <authorList>
            <consortium name="The Broad Institute Genomics Platform"/>
            <person name="Russ C."/>
            <person name="Tyler B."/>
            <person name="van West P."/>
            <person name="Dieguez-Uribeondo J."/>
            <person name="Young S.K."/>
            <person name="Zeng Q."/>
            <person name="Gargeya S."/>
            <person name="Fitzgerald M."/>
            <person name="Abouelleil A."/>
            <person name="Alvarado L."/>
            <person name="Chapman S.B."/>
            <person name="Gainer-Dewar J."/>
            <person name="Goldberg J."/>
            <person name="Griggs A."/>
            <person name="Gujja S."/>
            <person name="Hansen M."/>
            <person name="Howarth C."/>
            <person name="Imamovic A."/>
            <person name="Ireland A."/>
            <person name="Larimer J."/>
            <person name="McCowan C."/>
            <person name="Murphy C."/>
            <person name="Pearson M."/>
            <person name="Poon T.W."/>
            <person name="Priest M."/>
            <person name="Roberts A."/>
            <person name="Saif S."/>
            <person name="Shea T."/>
            <person name="Sykes S."/>
            <person name="Wortman J."/>
            <person name="Nusbaum C."/>
            <person name="Birren B."/>
        </authorList>
    </citation>
    <scope>NUCLEOTIDE SEQUENCE [LARGE SCALE GENOMIC DNA]</scope>
    <source>
        <strain evidence="3">APO3</strain>
    </source>
</reference>
<evidence type="ECO:0000256" key="1">
    <source>
        <dbReference type="SAM" id="Phobius"/>
    </source>
</evidence>
<gene>
    <name evidence="3" type="ORF">H257_03117</name>
</gene>
<dbReference type="EMBL" id="KI913118">
    <property type="protein sequence ID" value="ETV85360.1"/>
    <property type="molecule type" value="Genomic_DNA"/>
</dbReference>
<accession>W4H032</accession>
<dbReference type="SUPFAM" id="SSF53474">
    <property type="entry name" value="alpha/beta-Hydrolases"/>
    <property type="match status" value="1"/>
</dbReference>
<dbReference type="InterPro" id="IPR029058">
    <property type="entry name" value="AB_hydrolase_fold"/>
</dbReference>
<organism evidence="3">
    <name type="scientific">Aphanomyces astaci</name>
    <name type="common">Crayfish plague agent</name>
    <dbReference type="NCBI Taxonomy" id="112090"/>
    <lineage>
        <taxon>Eukaryota</taxon>
        <taxon>Sar</taxon>
        <taxon>Stramenopiles</taxon>
        <taxon>Oomycota</taxon>
        <taxon>Saprolegniomycetes</taxon>
        <taxon>Saprolegniales</taxon>
        <taxon>Verrucalvaceae</taxon>
        <taxon>Aphanomyces</taxon>
    </lineage>
</organism>
<dbReference type="VEuPathDB" id="FungiDB:H257_03117"/>
<dbReference type="PANTHER" id="PTHR47759:SF2">
    <property type="entry name" value="TRIGLYCERIDE LIPASE"/>
    <property type="match status" value="1"/>
</dbReference>
<dbReference type="InterPro" id="IPR002921">
    <property type="entry name" value="Fungal_lipase-type"/>
</dbReference>
<dbReference type="PANTHER" id="PTHR47759">
    <property type="entry name" value="OS04G0509100 PROTEIN"/>
    <property type="match status" value="1"/>
</dbReference>
<dbReference type="Gene3D" id="3.40.50.1820">
    <property type="entry name" value="alpha/beta hydrolase"/>
    <property type="match status" value="1"/>
</dbReference>
<keyword evidence="1" id="KW-0472">Membrane</keyword>
<dbReference type="RefSeq" id="XP_009825378.1">
    <property type="nucleotide sequence ID" value="XM_009827076.1"/>
</dbReference>
<keyword evidence="1" id="KW-1133">Transmembrane helix</keyword>
<evidence type="ECO:0000313" key="3">
    <source>
        <dbReference type="EMBL" id="ETV85360.1"/>
    </source>
</evidence>
<dbReference type="GeneID" id="20805113"/>
<feature type="transmembrane region" description="Helical" evidence="1">
    <location>
        <begin position="265"/>
        <end position="282"/>
    </location>
</feature>
<name>W4H032_APHAT</name>
<dbReference type="AlphaFoldDB" id="W4H032"/>
<feature type="domain" description="Fungal lipase-type" evidence="2">
    <location>
        <begin position="633"/>
        <end position="792"/>
    </location>
</feature>
<dbReference type="Pfam" id="PF01764">
    <property type="entry name" value="Lipase_3"/>
    <property type="match status" value="1"/>
</dbReference>